<gene>
    <name evidence="1" type="ORF">OVA965_LOCUS46243</name>
    <name evidence="2" type="ORF">TMI583_LOCUS21087</name>
</gene>
<feature type="non-terminal residue" evidence="2">
    <location>
        <position position="1"/>
    </location>
</feature>
<reference evidence="2" key="1">
    <citation type="submission" date="2021-02" db="EMBL/GenBank/DDBJ databases">
        <authorList>
            <person name="Nowell W R."/>
        </authorList>
    </citation>
    <scope>NUCLEOTIDE SEQUENCE</scope>
</reference>
<name>A0A8S2LYI7_9BILA</name>
<dbReference type="Proteomes" id="UP000682733">
    <property type="component" value="Unassembled WGS sequence"/>
</dbReference>
<dbReference type="Proteomes" id="UP000677228">
    <property type="component" value="Unassembled WGS sequence"/>
</dbReference>
<dbReference type="AlphaFoldDB" id="A0A8S2LYI7"/>
<organism evidence="2 3">
    <name type="scientific">Didymodactylos carnosus</name>
    <dbReference type="NCBI Taxonomy" id="1234261"/>
    <lineage>
        <taxon>Eukaryota</taxon>
        <taxon>Metazoa</taxon>
        <taxon>Spiralia</taxon>
        <taxon>Gnathifera</taxon>
        <taxon>Rotifera</taxon>
        <taxon>Eurotatoria</taxon>
        <taxon>Bdelloidea</taxon>
        <taxon>Philodinida</taxon>
        <taxon>Philodinidae</taxon>
        <taxon>Didymodactylos</taxon>
    </lineage>
</organism>
<evidence type="ECO:0000313" key="1">
    <source>
        <dbReference type="EMBL" id="CAF1687296.1"/>
    </source>
</evidence>
<sequence length="105" mass="11775">ATNPYSLNDFLTVLDQSIDLNGSSHFISSKALQYAEEIVRDILQLSDEIEKQKILNGNVTYKQQENGDQLLFPTDTNEGTNPFISTTQSSYSMYSLQQSVSMDLS</sequence>
<comment type="caution">
    <text evidence="2">The sequence shown here is derived from an EMBL/GenBank/DDBJ whole genome shotgun (WGS) entry which is preliminary data.</text>
</comment>
<dbReference type="EMBL" id="CAJNOK010084693">
    <property type="protein sequence ID" value="CAF1687296.1"/>
    <property type="molecule type" value="Genomic_DNA"/>
</dbReference>
<proteinExistence type="predicted"/>
<accession>A0A8S2LYI7</accession>
<feature type="non-terminal residue" evidence="2">
    <location>
        <position position="105"/>
    </location>
</feature>
<dbReference type="EMBL" id="CAJOBA010021800">
    <property type="protein sequence ID" value="CAF3913935.1"/>
    <property type="molecule type" value="Genomic_DNA"/>
</dbReference>
<protein>
    <submittedName>
        <fullName evidence="2">Uncharacterized protein</fullName>
    </submittedName>
</protein>
<evidence type="ECO:0000313" key="2">
    <source>
        <dbReference type="EMBL" id="CAF3913935.1"/>
    </source>
</evidence>
<evidence type="ECO:0000313" key="3">
    <source>
        <dbReference type="Proteomes" id="UP000682733"/>
    </source>
</evidence>